<dbReference type="GO" id="GO:0016282">
    <property type="term" value="C:eukaryotic 43S preinitiation complex"/>
    <property type="evidence" value="ECO:0007669"/>
    <property type="project" value="UniProtKB-UniRule"/>
</dbReference>
<gene>
    <name evidence="6" type="ORF">NBR_LOCUS11308</name>
</gene>
<dbReference type="GO" id="GO:0008237">
    <property type="term" value="F:metallopeptidase activity"/>
    <property type="evidence" value="ECO:0007669"/>
    <property type="project" value="InterPro"/>
</dbReference>
<dbReference type="Gene3D" id="3.40.140.10">
    <property type="entry name" value="Cytidine Deaminase, domain 2"/>
    <property type="match status" value="1"/>
</dbReference>
<keyword evidence="1 4" id="KW-0963">Cytoplasm</keyword>
<evidence type="ECO:0000256" key="3">
    <source>
        <dbReference type="ARBA" id="ARBA00022917"/>
    </source>
</evidence>
<dbReference type="WBParaSite" id="NBR_0001130701-mRNA-1">
    <property type="protein sequence ID" value="NBR_0001130701-mRNA-1"/>
    <property type="gene ID" value="NBR_0001130701"/>
</dbReference>
<dbReference type="Proteomes" id="UP000271162">
    <property type="component" value="Unassembled WGS sequence"/>
</dbReference>
<comment type="similarity">
    <text evidence="4">Belongs to the eIF-3 subunit H family.</text>
</comment>
<reference evidence="6 7" key="2">
    <citation type="submission" date="2018-11" db="EMBL/GenBank/DDBJ databases">
        <authorList>
            <consortium name="Pathogen Informatics"/>
        </authorList>
    </citation>
    <scope>NUCLEOTIDE SEQUENCE [LARGE SCALE GENOMIC DNA]</scope>
</reference>
<comment type="function">
    <text evidence="4">Component of the eukaryotic translation initiation factor 3 (eIF-3) complex, which is involved in protein synthesis of a specialized repertoire of mRNAs and, together with other initiation factors, stimulates binding of mRNA and methionyl-tRNAi to the 40S ribosome. The eIF-3 complex specifically targets and initiates translation of a subset of mRNAs involved in cell proliferation.</text>
</comment>
<accession>A0A0N4Y5M0</accession>
<dbReference type="OMA" id="WYQSTYF"/>
<dbReference type="Pfam" id="PF01398">
    <property type="entry name" value="JAB"/>
    <property type="match status" value="2"/>
</dbReference>
<feature type="domain" description="MPN" evidence="5">
    <location>
        <begin position="16"/>
        <end position="203"/>
    </location>
</feature>
<evidence type="ECO:0000256" key="2">
    <source>
        <dbReference type="ARBA" id="ARBA00022540"/>
    </source>
</evidence>
<dbReference type="SMART" id="SM00232">
    <property type="entry name" value="JAB_MPN"/>
    <property type="match status" value="1"/>
</dbReference>
<protein>
    <recommendedName>
        <fullName evidence="4">Eukaryotic translation initiation factor 3 subunit H</fullName>
        <shortName evidence="4">eIF3h</shortName>
    </recommendedName>
</protein>
<keyword evidence="7" id="KW-1185">Reference proteome</keyword>
<dbReference type="PANTHER" id="PTHR10410">
    <property type="entry name" value="EUKARYOTIC TRANSLATION INITIATION FACTOR 3 -RELATED"/>
    <property type="match status" value="1"/>
</dbReference>
<keyword evidence="3 4" id="KW-0648">Protein biosynthesis</keyword>
<dbReference type="InterPro" id="IPR027524">
    <property type="entry name" value="eIF3h"/>
</dbReference>
<evidence type="ECO:0000259" key="5">
    <source>
        <dbReference type="PROSITE" id="PS50249"/>
    </source>
</evidence>
<dbReference type="InterPro" id="IPR000555">
    <property type="entry name" value="JAMM/MPN+_dom"/>
</dbReference>
<dbReference type="HAMAP" id="MF_03007">
    <property type="entry name" value="eIF3h"/>
    <property type="match status" value="1"/>
</dbReference>
<evidence type="ECO:0000313" key="8">
    <source>
        <dbReference type="WBParaSite" id="NBR_0001130701-mRNA-1"/>
    </source>
</evidence>
<dbReference type="STRING" id="27835.A0A0N4Y5M0"/>
<comment type="subcellular location">
    <subcellularLocation>
        <location evidence="4">Cytoplasm</location>
    </subcellularLocation>
</comment>
<proteinExistence type="inferred from homology"/>
<dbReference type="GO" id="GO:0001732">
    <property type="term" value="P:formation of cytoplasmic translation initiation complex"/>
    <property type="evidence" value="ECO:0007669"/>
    <property type="project" value="UniProtKB-UniRule"/>
</dbReference>
<dbReference type="Pfam" id="PF19445">
    <property type="entry name" value="eIF3h_C"/>
    <property type="match status" value="1"/>
</dbReference>
<evidence type="ECO:0000256" key="1">
    <source>
        <dbReference type="ARBA" id="ARBA00022490"/>
    </source>
</evidence>
<dbReference type="CDD" id="cd08065">
    <property type="entry name" value="MPN_eIF3h"/>
    <property type="match status" value="1"/>
</dbReference>
<dbReference type="PROSITE" id="PS50249">
    <property type="entry name" value="MPN"/>
    <property type="match status" value="1"/>
</dbReference>
<dbReference type="AlphaFoldDB" id="A0A0N4Y5M0"/>
<sequence>MASAITTITPPNVSYIQMDSLVIMKIVKHVDSELYAGMSEVAGEACQGLLTGLVSVEKDDSRLEITNCFPTARAEPVLENDENAAQWRSCFLPIHLSMKNESVVWCFALLSVIAVVQANQMYEELKQQEMLDMLRKFRNMNIDYELVGFYQAHPFGACFSQDLVDSMFDYQSNGPDGVVIIYDPVKTRQGQLCLRAYRLSVPALELCAKNDWSPDAVKAANLTYQTMFEELPIVIKSSHLVNVMMAELSLAPTKIADRFSTHLELGSRRSLEKSVRAMMANIDELNKSISAYGKYVNDKQKHDNMIYNLTQKRQAENEQRLARGEPPLSMDDIRKMKEPQLQTRNGMLDAMLSSCDTQALSDFCVKVTGENIAKLFLAEALADDKGTVKDRSQSLLNR</sequence>
<evidence type="ECO:0000313" key="6">
    <source>
        <dbReference type="EMBL" id="VDL74897.1"/>
    </source>
</evidence>
<name>A0A0N4Y5M0_NIPBR</name>
<dbReference type="GO" id="GO:0003743">
    <property type="term" value="F:translation initiation factor activity"/>
    <property type="evidence" value="ECO:0007669"/>
    <property type="project" value="UniProtKB-UniRule"/>
</dbReference>
<keyword evidence="2 4" id="KW-0396">Initiation factor</keyword>
<dbReference type="InterPro" id="IPR037518">
    <property type="entry name" value="MPN"/>
</dbReference>
<dbReference type="GO" id="GO:0033290">
    <property type="term" value="C:eukaryotic 48S preinitiation complex"/>
    <property type="evidence" value="ECO:0007669"/>
    <property type="project" value="UniProtKB-UniRule"/>
</dbReference>
<dbReference type="InterPro" id="IPR045810">
    <property type="entry name" value="eIF3h_C"/>
</dbReference>
<evidence type="ECO:0000313" key="7">
    <source>
        <dbReference type="Proteomes" id="UP000271162"/>
    </source>
</evidence>
<comment type="subunit">
    <text evidence="4">Component of the eukaryotic translation initiation factor 3 (eIF-3) complex.</text>
</comment>
<dbReference type="EMBL" id="UYSL01020499">
    <property type="protein sequence ID" value="VDL74897.1"/>
    <property type="molecule type" value="Genomic_DNA"/>
</dbReference>
<reference evidence="8" key="1">
    <citation type="submission" date="2017-02" db="UniProtKB">
        <authorList>
            <consortium name="WormBaseParasite"/>
        </authorList>
    </citation>
    <scope>IDENTIFICATION</scope>
</reference>
<dbReference type="InterPro" id="IPR050242">
    <property type="entry name" value="JAMM_MPN+_peptidase_M67A"/>
</dbReference>
<organism evidence="8">
    <name type="scientific">Nippostrongylus brasiliensis</name>
    <name type="common">Rat hookworm</name>
    <dbReference type="NCBI Taxonomy" id="27835"/>
    <lineage>
        <taxon>Eukaryota</taxon>
        <taxon>Metazoa</taxon>
        <taxon>Ecdysozoa</taxon>
        <taxon>Nematoda</taxon>
        <taxon>Chromadorea</taxon>
        <taxon>Rhabditida</taxon>
        <taxon>Rhabditina</taxon>
        <taxon>Rhabditomorpha</taxon>
        <taxon>Strongyloidea</taxon>
        <taxon>Heligmosomidae</taxon>
        <taxon>Nippostrongylus</taxon>
    </lineage>
</organism>
<evidence type="ECO:0000256" key="4">
    <source>
        <dbReference type="HAMAP-Rule" id="MF_03007"/>
    </source>
</evidence>
<dbReference type="GO" id="GO:0005852">
    <property type="term" value="C:eukaryotic translation initiation factor 3 complex"/>
    <property type="evidence" value="ECO:0007669"/>
    <property type="project" value="UniProtKB-UniRule"/>
</dbReference>